<dbReference type="InterPro" id="IPR022742">
    <property type="entry name" value="Hydrolase_4"/>
</dbReference>
<dbReference type="FunFam" id="3.40.50.1820:FF:000117">
    <property type="entry name" value="Monoglyceride lipase, putative"/>
    <property type="match status" value="1"/>
</dbReference>
<protein>
    <recommendedName>
        <fullName evidence="4">Monoacylglycerol lipase</fullName>
        <ecNumber evidence="3">3.1.1.23</ecNumber>
    </recommendedName>
</protein>
<evidence type="ECO:0000256" key="4">
    <source>
        <dbReference type="ARBA" id="ARBA00071261"/>
    </source>
</evidence>
<evidence type="ECO:0000313" key="7">
    <source>
        <dbReference type="EMBL" id="PJZ74820.1"/>
    </source>
</evidence>
<dbReference type="EMBL" id="NPDY01000001">
    <property type="protein sequence ID" value="PJZ71286.1"/>
    <property type="molecule type" value="Genomic_DNA"/>
</dbReference>
<comment type="catalytic activity">
    <reaction evidence="1">
        <text>Hydrolyzes glycerol monoesters of long-chain fatty acids.</text>
        <dbReference type="EC" id="3.1.1.23"/>
    </reaction>
</comment>
<proteinExistence type="inferred from homology"/>
<dbReference type="Proteomes" id="UP000231962">
    <property type="component" value="Unassembled WGS sequence"/>
</dbReference>
<reference evidence="8 9" key="1">
    <citation type="submission" date="2017-07" db="EMBL/GenBank/DDBJ databases">
        <title>Leptospira spp. isolated from tropical soils.</title>
        <authorList>
            <person name="Thibeaux R."/>
            <person name="Iraola G."/>
            <person name="Ferres I."/>
            <person name="Bierque E."/>
            <person name="Girault D."/>
            <person name="Soupe-Gilbert M.-E."/>
            <person name="Picardeau M."/>
            <person name="Goarant C."/>
        </authorList>
    </citation>
    <scope>NUCLEOTIDE SEQUENCE [LARGE SCALE GENOMIC DNA]</scope>
    <source>
        <strain evidence="7 9">FH1-B-B1</strain>
        <strain evidence="6 8">FH1-B-C1</strain>
    </source>
</reference>
<dbReference type="EC" id="3.1.1.23" evidence="3"/>
<evidence type="ECO:0000313" key="6">
    <source>
        <dbReference type="EMBL" id="PJZ71286.1"/>
    </source>
</evidence>
<dbReference type="AlphaFoldDB" id="A0A2M9ZRW3"/>
<name>A0A2M9ZRW3_9LEPT</name>
<dbReference type="Proteomes" id="UP000231990">
    <property type="component" value="Unassembled WGS sequence"/>
</dbReference>
<comment type="caution">
    <text evidence="7">The sequence shown here is derived from an EMBL/GenBank/DDBJ whole genome shotgun (WGS) entry which is preliminary data.</text>
</comment>
<feature type="domain" description="Serine aminopeptidase S33" evidence="5">
    <location>
        <begin position="37"/>
        <end position="272"/>
    </location>
</feature>
<dbReference type="EMBL" id="NPDZ01000001">
    <property type="protein sequence ID" value="PJZ74820.1"/>
    <property type="molecule type" value="Genomic_DNA"/>
</dbReference>
<dbReference type="InterPro" id="IPR051044">
    <property type="entry name" value="MAG_DAG_Lipase"/>
</dbReference>
<evidence type="ECO:0000313" key="8">
    <source>
        <dbReference type="Proteomes" id="UP000231962"/>
    </source>
</evidence>
<organism evidence="7 9">
    <name type="scientific">Leptospira perolatii</name>
    <dbReference type="NCBI Taxonomy" id="2023191"/>
    <lineage>
        <taxon>Bacteria</taxon>
        <taxon>Pseudomonadati</taxon>
        <taxon>Spirochaetota</taxon>
        <taxon>Spirochaetia</taxon>
        <taxon>Leptospirales</taxon>
        <taxon>Leptospiraceae</taxon>
        <taxon>Leptospira</taxon>
    </lineage>
</organism>
<sequence>MSELAKYYDIQEKSFQNKDKLRISYKVCRSKNPVPGRVLVVHHGIGEHSGRYENLLEGLQNDGWVVYIIDAKGHGKSEGSRGIVKNFSEYLDDLNQLIEIAKDAEHVEKVFLLGHSMGADVALFYSGSGNHQDKLRGLVLSGLAIEVKSNVIVSIQRGVGSLAAKLTPTLGAPTGLNIKDLSRDKAVVEAYKKDPLVHGMASAALGNFLLNCYNDGLKMASNLKIPVYLFHGKSDNIVMYTGTVKAFETIPSKDKSMNIYEGLYHETMNELESDKRKVLSDLASWLAKHS</sequence>
<dbReference type="Gene3D" id="3.40.50.1820">
    <property type="entry name" value="alpha/beta hydrolase"/>
    <property type="match status" value="1"/>
</dbReference>
<evidence type="ECO:0000256" key="3">
    <source>
        <dbReference type="ARBA" id="ARBA00013254"/>
    </source>
</evidence>
<dbReference type="RefSeq" id="WP_100712228.1">
    <property type="nucleotide sequence ID" value="NZ_NPDY01000001.1"/>
</dbReference>
<evidence type="ECO:0000256" key="1">
    <source>
        <dbReference type="ARBA" id="ARBA00001613"/>
    </source>
</evidence>
<evidence type="ECO:0000259" key="5">
    <source>
        <dbReference type="Pfam" id="PF12146"/>
    </source>
</evidence>
<dbReference type="Pfam" id="PF12146">
    <property type="entry name" value="Hydrolase_4"/>
    <property type="match status" value="1"/>
</dbReference>
<evidence type="ECO:0000313" key="9">
    <source>
        <dbReference type="Proteomes" id="UP000231990"/>
    </source>
</evidence>
<comment type="similarity">
    <text evidence="2">Belongs to the AB hydrolase superfamily.</text>
</comment>
<dbReference type="GO" id="GO:0047372">
    <property type="term" value="F:monoacylglycerol lipase activity"/>
    <property type="evidence" value="ECO:0007669"/>
    <property type="project" value="UniProtKB-EC"/>
</dbReference>
<dbReference type="InterPro" id="IPR029058">
    <property type="entry name" value="AB_hydrolase_fold"/>
</dbReference>
<gene>
    <name evidence="6" type="ORF">CH360_01930</name>
    <name evidence="7" type="ORF">CH373_01930</name>
</gene>
<keyword evidence="8" id="KW-1185">Reference proteome</keyword>
<evidence type="ECO:0000256" key="2">
    <source>
        <dbReference type="ARBA" id="ARBA00008645"/>
    </source>
</evidence>
<accession>A0A2M9ZRW3</accession>
<dbReference type="SUPFAM" id="SSF53474">
    <property type="entry name" value="alpha/beta-Hydrolases"/>
    <property type="match status" value="1"/>
</dbReference>
<dbReference type="PANTHER" id="PTHR11614">
    <property type="entry name" value="PHOSPHOLIPASE-RELATED"/>
    <property type="match status" value="1"/>
</dbReference>
<dbReference type="OrthoDB" id="9806902at2"/>